<keyword evidence="4" id="KW-1133">Transmembrane helix</keyword>
<dbReference type="RefSeq" id="WP_109648570.1">
    <property type="nucleotide sequence ID" value="NZ_JACWLN010000002.1"/>
</dbReference>
<reference evidence="11 14" key="2">
    <citation type="submission" date="2020-07" db="EMBL/GenBank/DDBJ databases">
        <title>The draft genome sequence of Maribacter polysiphoniae KCTC 22021.</title>
        <authorList>
            <person name="Mu L."/>
        </authorList>
    </citation>
    <scope>NUCLEOTIDE SEQUENCE [LARGE SCALE GENOMIC DNA]</scope>
    <source>
        <strain evidence="11 14">KCTC 22021</strain>
    </source>
</reference>
<evidence type="ECO:0000313" key="13">
    <source>
        <dbReference type="Proteomes" id="UP000245667"/>
    </source>
</evidence>
<evidence type="ECO:0000313" key="11">
    <source>
        <dbReference type="EMBL" id="MBD1260172.1"/>
    </source>
</evidence>
<organism evidence="12 13">
    <name type="scientific">Maribacter polysiphoniae</name>
    <dbReference type="NCBI Taxonomy" id="429344"/>
    <lineage>
        <taxon>Bacteria</taxon>
        <taxon>Pseudomonadati</taxon>
        <taxon>Bacteroidota</taxon>
        <taxon>Flavobacteriia</taxon>
        <taxon>Flavobacteriales</taxon>
        <taxon>Flavobacteriaceae</taxon>
        <taxon>Maribacter</taxon>
    </lineage>
</organism>
<evidence type="ECO:0000259" key="7">
    <source>
        <dbReference type="Pfam" id="PF25869"/>
    </source>
</evidence>
<dbReference type="Proteomes" id="UP000651837">
    <property type="component" value="Unassembled WGS sequence"/>
</dbReference>
<dbReference type="EMBL" id="JACWLN010000002">
    <property type="protein sequence ID" value="MBD1260172.1"/>
    <property type="molecule type" value="Genomic_DNA"/>
</dbReference>
<evidence type="ECO:0000259" key="10">
    <source>
        <dbReference type="Pfam" id="PF25975"/>
    </source>
</evidence>
<dbReference type="OrthoDB" id="9806939at2"/>
<dbReference type="GO" id="GO:0022857">
    <property type="term" value="F:transmembrane transporter activity"/>
    <property type="evidence" value="ECO:0007669"/>
    <property type="project" value="InterPro"/>
</dbReference>
<dbReference type="Pfam" id="PF25954">
    <property type="entry name" value="Beta-barrel_RND_2"/>
    <property type="match status" value="1"/>
</dbReference>
<feature type="domain" description="CzcB-like C-terminal circularly permuted SH3-like" evidence="10">
    <location>
        <begin position="338"/>
        <end position="399"/>
    </location>
</feature>
<dbReference type="Gene3D" id="6.10.140.730">
    <property type="match status" value="1"/>
</dbReference>
<keyword evidence="2" id="KW-0813">Transport</keyword>
<dbReference type="InterPro" id="IPR058790">
    <property type="entry name" value="BSH_CusB"/>
</dbReference>
<feature type="domain" description="CusB-like beta-barrel" evidence="9">
    <location>
        <begin position="252"/>
        <end position="328"/>
    </location>
</feature>
<evidence type="ECO:0000256" key="1">
    <source>
        <dbReference type="ARBA" id="ARBA00009477"/>
    </source>
</evidence>
<evidence type="ECO:0000259" key="6">
    <source>
        <dbReference type="Pfam" id="PF19335"/>
    </source>
</evidence>
<dbReference type="EMBL" id="QGGQ01000001">
    <property type="protein sequence ID" value="PWK25631.1"/>
    <property type="molecule type" value="Genomic_DNA"/>
</dbReference>
<dbReference type="InterPro" id="IPR045800">
    <property type="entry name" value="HMBD"/>
</dbReference>
<dbReference type="GO" id="GO:0015679">
    <property type="term" value="P:plasma membrane copper ion transport"/>
    <property type="evidence" value="ECO:0007669"/>
    <property type="project" value="TreeGrafter"/>
</dbReference>
<dbReference type="GO" id="GO:0046914">
    <property type="term" value="F:transition metal ion binding"/>
    <property type="evidence" value="ECO:0007669"/>
    <property type="project" value="TreeGrafter"/>
</dbReference>
<dbReference type="Pfam" id="PF19335">
    <property type="entry name" value="HMBD"/>
    <property type="match status" value="1"/>
</dbReference>
<dbReference type="InterPro" id="IPR058649">
    <property type="entry name" value="CzcB_C"/>
</dbReference>
<evidence type="ECO:0000256" key="4">
    <source>
        <dbReference type="SAM" id="Phobius"/>
    </source>
</evidence>
<dbReference type="Pfam" id="PF25975">
    <property type="entry name" value="CzcB_C"/>
    <property type="match status" value="1"/>
</dbReference>
<feature type="domain" description="CusB-like three alpha-helical bundle" evidence="7">
    <location>
        <begin position="166"/>
        <end position="214"/>
    </location>
</feature>
<dbReference type="Gene3D" id="2.40.420.20">
    <property type="match status" value="1"/>
</dbReference>
<dbReference type="GO" id="GO:0030288">
    <property type="term" value="C:outer membrane-bounded periplasmic space"/>
    <property type="evidence" value="ECO:0007669"/>
    <property type="project" value="TreeGrafter"/>
</dbReference>
<accession>A0A316E5G5</accession>
<feature type="transmembrane region" description="Helical" evidence="4">
    <location>
        <begin position="5"/>
        <end position="23"/>
    </location>
</feature>
<dbReference type="Proteomes" id="UP000245667">
    <property type="component" value="Unassembled WGS sequence"/>
</dbReference>
<feature type="region of interest" description="Disordered" evidence="3">
    <location>
        <begin position="415"/>
        <end position="436"/>
    </location>
</feature>
<dbReference type="PANTHER" id="PTHR30097">
    <property type="entry name" value="CATION EFFLUX SYSTEM PROTEIN CUSB"/>
    <property type="match status" value="1"/>
</dbReference>
<dbReference type="InterPro" id="IPR058791">
    <property type="entry name" value="3HB_CusB"/>
</dbReference>
<sequence>MKKNILYLSIAVIIGLIGGYLIFGNSSDSSNQKITEVHDHSEDSTNEMWTCSMHPQIMQQEPGDCPICGMELIPAEASSEGLLANQIQMTENAMALANIETTIVGNLMEGNDDGVISLSGKIATNEENNAIQASYFDGRLEKLNVSFEGQVVKRGQLLATIYSPNLVAAQQELITATSLKQSQPALYKAVRNKLKLWKLSASQIDNIESTGEVRENFPLYATVSGTVAMVMAAEGDYLKQGQPILKVSNLNSVWAEFDAYENQISQFKKGQKIKVATSAYPKKEFDAVISFIDPVLNSSTRTVTVRSTLKNNENLFKPGMFVSGKIKGTAQSAEESLNIPASAVLWTGERSLVYVKPNPNRPVFEMREVTVGLRNGDNFTVVSGLENGEEIVTNGTFTVDAAAQLQGKKSMMNKSGEKTMTGHEGHLGMQGDSENKSDAISTMKMKLPMAFQTAFQAALKPYFKMGDAFVASDASQVSALAKTVLAKMKAIEVGGLGKMEKSHLSKSIAMLDAISSSSDLEKQRAQLVVLNENTVALAMNIKSPTETLYVQKCPMANGNKGAIWLSTEKEIKNPYYGDDMLTCGSVIDSLK</sequence>
<dbReference type="InterPro" id="IPR006143">
    <property type="entry name" value="RND_pump_MFP"/>
</dbReference>
<keyword evidence="4" id="KW-0472">Membrane</keyword>
<evidence type="ECO:0000259" key="8">
    <source>
        <dbReference type="Pfam" id="PF25919"/>
    </source>
</evidence>
<dbReference type="InterPro" id="IPR058792">
    <property type="entry name" value="Beta-barrel_RND_2"/>
</dbReference>
<evidence type="ECO:0000259" key="5">
    <source>
        <dbReference type="Pfam" id="PF11827"/>
    </source>
</evidence>
<dbReference type="FunFam" id="2.40.30.170:FF:000010">
    <property type="entry name" value="Efflux RND transporter periplasmic adaptor subunit"/>
    <property type="match status" value="1"/>
</dbReference>
<feature type="domain" description="DUF3347" evidence="5">
    <location>
        <begin position="459"/>
        <end position="543"/>
    </location>
</feature>
<reference evidence="12 13" key="1">
    <citation type="submission" date="2018-05" db="EMBL/GenBank/DDBJ databases">
        <title>Genomic Encyclopedia of Archaeal and Bacterial Type Strains, Phase II (KMG-II): from individual species to whole genera.</title>
        <authorList>
            <person name="Goeker M."/>
        </authorList>
    </citation>
    <scope>NUCLEOTIDE SEQUENCE [LARGE SCALE GENOMIC DNA]</scope>
    <source>
        <strain evidence="12 13">DSM 23514</strain>
    </source>
</reference>
<comment type="caution">
    <text evidence="12">The sequence shown here is derived from an EMBL/GenBank/DDBJ whole genome shotgun (WGS) entry which is preliminary data.</text>
</comment>
<dbReference type="Pfam" id="PF25869">
    <property type="entry name" value="3HB_CusB"/>
    <property type="match status" value="1"/>
</dbReference>
<dbReference type="AlphaFoldDB" id="A0A316E5G5"/>
<dbReference type="NCBIfam" id="TIGR01730">
    <property type="entry name" value="RND_mfp"/>
    <property type="match status" value="1"/>
</dbReference>
<dbReference type="GO" id="GO:0016020">
    <property type="term" value="C:membrane"/>
    <property type="evidence" value="ECO:0007669"/>
    <property type="project" value="InterPro"/>
</dbReference>
<protein>
    <submittedName>
        <fullName evidence="12">Cu(I)/Ag(I) efflux system membrane fusion protein</fullName>
    </submittedName>
    <submittedName>
        <fullName evidence="11">Efflux RND transporter periplasmic adaptor subunit</fullName>
    </submittedName>
</protein>
<feature type="domain" description="CusB-like barrel-sandwich hybrid" evidence="8">
    <location>
        <begin position="136"/>
        <end position="247"/>
    </location>
</feature>
<dbReference type="Pfam" id="PF11827">
    <property type="entry name" value="DUF3347"/>
    <property type="match status" value="1"/>
</dbReference>
<name>A0A316E5G5_9FLAO</name>
<keyword evidence="14" id="KW-1185">Reference proteome</keyword>
<dbReference type="GO" id="GO:0060003">
    <property type="term" value="P:copper ion export"/>
    <property type="evidence" value="ECO:0007669"/>
    <property type="project" value="TreeGrafter"/>
</dbReference>
<evidence type="ECO:0000259" key="9">
    <source>
        <dbReference type="Pfam" id="PF25954"/>
    </source>
</evidence>
<evidence type="ECO:0000313" key="12">
    <source>
        <dbReference type="EMBL" id="PWK25631.1"/>
    </source>
</evidence>
<dbReference type="Gene3D" id="2.40.30.170">
    <property type="match status" value="1"/>
</dbReference>
<dbReference type="Pfam" id="PF25919">
    <property type="entry name" value="BSH_CusB"/>
    <property type="match status" value="1"/>
</dbReference>
<feature type="compositionally biased region" description="Basic and acidic residues" evidence="3">
    <location>
        <begin position="415"/>
        <end position="426"/>
    </location>
</feature>
<dbReference type="PANTHER" id="PTHR30097:SF4">
    <property type="entry name" value="SLR6042 PROTEIN"/>
    <property type="match status" value="1"/>
</dbReference>
<evidence type="ECO:0000256" key="2">
    <source>
        <dbReference type="ARBA" id="ARBA00022448"/>
    </source>
</evidence>
<evidence type="ECO:0000313" key="14">
    <source>
        <dbReference type="Proteomes" id="UP000651837"/>
    </source>
</evidence>
<gene>
    <name evidence="11" type="ORF">HZY62_06215</name>
    <name evidence="12" type="ORF">LX92_00373</name>
</gene>
<proteinExistence type="inferred from homology"/>
<dbReference type="InterPro" id="IPR051909">
    <property type="entry name" value="MFP_Cation_Efflux"/>
</dbReference>
<keyword evidence="4" id="KW-0812">Transmembrane</keyword>
<evidence type="ECO:0000256" key="3">
    <source>
        <dbReference type="SAM" id="MobiDB-lite"/>
    </source>
</evidence>
<dbReference type="InterPro" id="IPR021782">
    <property type="entry name" value="DUF3347"/>
</dbReference>
<comment type="similarity">
    <text evidence="1">Belongs to the membrane fusion protein (MFP) (TC 8.A.1) family.</text>
</comment>
<dbReference type="SUPFAM" id="SSF111369">
    <property type="entry name" value="HlyD-like secretion proteins"/>
    <property type="match status" value="1"/>
</dbReference>
<feature type="domain" description="Heavy metal binding" evidence="6">
    <location>
        <begin position="49"/>
        <end position="75"/>
    </location>
</feature>